<evidence type="ECO:0000259" key="5">
    <source>
        <dbReference type="PROSITE" id="PS51918"/>
    </source>
</evidence>
<dbReference type="GO" id="GO:0003824">
    <property type="term" value="F:catalytic activity"/>
    <property type="evidence" value="ECO:0007669"/>
    <property type="project" value="InterPro"/>
</dbReference>
<name>A0A2H0DTE9_9BACT</name>
<dbReference type="Proteomes" id="UP000231136">
    <property type="component" value="Unassembled WGS sequence"/>
</dbReference>
<evidence type="ECO:0000256" key="2">
    <source>
        <dbReference type="ARBA" id="ARBA00022723"/>
    </source>
</evidence>
<dbReference type="InterPro" id="IPR058240">
    <property type="entry name" value="rSAM_sf"/>
</dbReference>
<evidence type="ECO:0000256" key="3">
    <source>
        <dbReference type="ARBA" id="ARBA00023004"/>
    </source>
</evidence>
<dbReference type="GO" id="GO:0051536">
    <property type="term" value="F:iron-sulfur cluster binding"/>
    <property type="evidence" value="ECO:0007669"/>
    <property type="project" value="UniProtKB-KW"/>
</dbReference>
<dbReference type="SFLD" id="SFLDS00029">
    <property type="entry name" value="Radical_SAM"/>
    <property type="match status" value="1"/>
</dbReference>
<protein>
    <submittedName>
        <fullName evidence="6">Radical SAM/SPASM domain-containing protein</fullName>
    </submittedName>
</protein>
<reference evidence="6 7" key="1">
    <citation type="submission" date="2017-09" db="EMBL/GenBank/DDBJ databases">
        <title>Depth-based differentiation of microbial function through sediment-hosted aquifers and enrichment of novel symbionts in the deep terrestrial subsurface.</title>
        <authorList>
            <person name="Probst A.J."/>
            <person name="Ladd B."/>
            <person name="Jarett J.K."/>
            <person name="Geller-Mcgrath D.E."/>
            <person name="Sieber C.M."/>
            <person name="Emerson J.B."/>
            <person name="Anantharaman K."/>
            <person name="Thomas B.C."/>
            <person name="Malmstrom R."/>
            <person name="Stieglmeier M."/>
            <person name="Klingl A."/>
            <person name="Woyke T."/>
            <person name="Ryan C.M."/>
            <person name="Banfield J.F."/>
        </authorList>
    </citation>
    <scope>NUCLEOTIDE SEQUENCE [LARGE SCALE GENOMIC DNA]</scope>
    <source>
        <strain evidence="6">CG22_combo_CG10-13_8_21_14_all_43_12</strain>
    </source>
</reference>
<dbReference type="PROSITE" id="PS51918">
    <property type="entry name" value="RADICAL_SAM"/>
    <property type="match status" value="1"/>
</dbReference>
<gene>
    <name evidence="6" type="ORF">COW83_04270</name>
</gene>
<feature type="domain" description="Radical SAM core" evidence="5">
    <location>
        <begin position="5"/>
        <end position="139"/>
    </location>
</feature>
<dbReference type="AlphaFoldDB" id="A0A2H0DTE9"/>
<dbReference type="SUPFAM" id="SSF102114">
    <property type="entry name" value="Radical SAM enzymes"/>
    <property type="match status" value="1"/>
</dbReference>
<dbReference type="Gene3D" id="3.20.20.70">
    <property type="entry name" value="Aldolase class I"/>
    <property type="match status" value="1"/>
</dbReference>
<accession>A0A2H0DTE9</accession>
<keyword evidence="1" id="KW-0949">S-adenosyl-L-methionine</keyword>
<evidence type="ECO:0000313" key="7">
    <source>
        <dbReference type="Proteomes" id="UP000231136"/>
    </source>
</evidence>
<dbReference type="PANTHER" id="PTHR11228">
    <property type="entry name" value="RADICAL SAM DOMAIN PROTEIN"/>
    <property type="match status" value="1"/>
</dbReference>
<dbReference type="CDD" id="cd01335">
    <property type="entry name" value="Radical_SAM"/>
    <property type="match status" value="1"/>
</dbReference>
<dbReference type="PANTHER" id="PTHR11228:SF7">
    <property type="entry name" value="PQQA PEPTIDE CYCLASE"/>
    <property type="match status" value="1"/>
</dbReference>
<evidence type="ECO:0000256" key="1">
    <source>
        <dbReference type="ARBA" id="ARBA00022691"/>
    </source>
</evidence>
<feature type="non-terminal residue" evidence="6">
    <location>
        <position position="139"/>
    </location>
</feature>
<keyword evidence="3" id="KW-0408">Iron</keyword>
<evidence type="ECO:0000256" key="4">
    <source>
        <dbReference type="ARBA" id="ARBA00023014"/>
    </source>
</evidence>
<dbReference type="GO" id="GO:0046872">
    <property type="term" value="F:metal ion binding"/>
    <property type="evidence" value="ECO:0007669"/>
    <property type="project" value="UniProtKB-KW"/>
</dbReference>
<keyword evidence="4" id="KW-0411">Iron-sulfur</keyword>
<dbReference type="InterPro" id="IPR050377">
    <property type="entry name" value="Radical_SAM_PqqE_MftC-like"/>
</dbReference>
<sequence length="139" mass="15584">MRSYLSAPLRVDLNLTSRCHLRCKYCYASAGGIRNETELSISDLEKFFIELEEMGVFRIQLAGGEPTMRKDFPDILSLLEKFKFSVSLNTTGLFLSKDICKRIAKGNFELVTVSLEGDTAELHEKIKGGKSFPKAIDAI</sequence>
<dbReference type="EMBL" id="PCTR01000127">
    <property type="protein sequence ID" value="PIP85432.1"/>
    <property type="molecule type" value="Genomic_DNA"/>
</dbReference>
<keyword evidence="2" id="KW-0479">Metal-binding</keyword>
<organism evidence="6 7">
    <name type="scientific">Candidatus Collierbacteria bacterium CG22_combo_CG10-13_8_21_14_all_43_12</name>
    <dbReference type="NCBI Taxonomy" id="1974537"/>
    <lineage>
        <taxon>Bacteria</taxon>
        <taxon>Candidatus Collieribacteriota</taxon>
    </lineage>
</organism>
<comment type="caution">
    <text evidence="6">The sequence shown here is derived from an EMBL/GenBank/DDBJ whole genome shotgun (WGS) entry which is preliminary data.</text>
</comment>
<dbReference type="InterPro" id="IPR007197">
    <property type="entry name" value="rSAM"/>
</dbReference>
<dbReference type="SFLD" id="SFLDG01067">
    <property type="entry name" value="SPASM/twitch_domain_containing"/>
    <property type="match status" value="1"/>
</dbReference>
<dbReference type="InterPro" id="IPR013785">
    <property type="entry name" value="Aldolase_TIM"/>
</dbReference>
<dbReference type="Pfam" id="PF04055">
    <property type="entry name" value="Radical_SAM"/>
    <property type="match status" value="1"/>
</dbReference>
<proteinExistence type="predicted"/>
<evidence type="ECO:0000313" key="6">
    <source>
        <dbReference type="EMBL" id="PIP85432.1"/>
    </source>
</evidence>